<dbReference type="CDD" id="cd02811">
    <property type="entry name" value="IDI-2_FMN"/>
    <property type="match status" value="1"/>
</dbReference>
<evidence type="ECO:0000256" key="11">
    <source>
        <dbReference type="HAMAP-Rule" id="MF_00354"/>
    </source>
</evidence>
<evidence type="ECO:0000256" key="7">
    <source>
        <dbReference type="ARBA" id="ARBA00022857"/>
    </source>
</evidence>
<feature type="binding site" evidence="11">
    <location>
        <position position="150"/>
    </location>
    <ligand>
        <name>substrate</name>
    </ligand>
</feature>
<dbReference type="PANTHER" id="PTHR43665:SF1">
    <property type="entry name" value="ISOPENTENYL-DIPHOSPHATE DELTA-ISOMERASE"/>
    <property type="match status" value="1"/>
</dbReference>
<keyword evidence="3 11" id="KW-0285">Flavoprotein</keyword>
<feature type="binding site" evidence="11">
    <location>
        <position position="151"/>
    </location>
    <ligand>
        <name>Mg(2+)</name>
        <dbReference type="ChEBI" id="CHEBI:18420"/>
    </ligand>
</feature>
<name>A0ABX0J0V8_9BACL</name>
<dbReference type="Proteomes" id="UP001165962">
    <property type="component" value="Unassembled WGS sequence"/>
</dbReference>
<evidence type="ECO:0000256" key="1">
    <source>
        <dbReference type="ARBA" id="ARBA00001917"/>
    </source>
</evidence>
<keyword evidence="4 11" id="KW-0288">FMN</keyword>
<comment type="caution">
    <text evidence="11">Lacks conserved residue(s) required for the propagation of feature annotation.</text>
</comment>
<comment type="cofactor">
    <cofactor evidence="1 11">
        <name>FMN</name>
        <dbReference type="ChEBI" id="CHEBI:58210"/>
    </cofactor>
</comment>
<dbReference type="EC" id="5.3.3.2" evidence="11"/>
<dbReference type="GO" id="GO:0004452">
    <property type="term" value="F:isopentenyl-diphosphate delta-isomerase activity"/>
    <property type="evidence" value="ECO:0007669"/>
    <property type="project" value="UniProtKB-EC"/>
</dbReference>
<comment type="function">
    <text evidence="11">Involved in the biosynthesis of isoprenoids. Catalyzes the 1,3-allylic rearrangement of the homoallylic substrate isopentenyl (IPP) to its allylic isomer, dimethylallyl diphosphate (DMAPP).</text>
</comment>
<evidence type="ECO:0000256" key="3">
    <source>
        <dbReference type="ARBA" id="ARBA00022630"/>
    </source>
</evidence>
<evidence type="ECO:0000256" key="9">
    <source>
        <dbReference type="ARBA" id="ARBA00023235"/>
    </source>
</evidence>
<dbReference type="Gene3D" id="3.20.20.70">
    <property type="entry name" value="Aldolase class I"/>
    <property type="match status" value="1"/>
</dbReference>
<dbReference type="NCBIfam" id="TIGR02151">
    <property type="entry name" value="IPP_isom_2"/>
    <property type="match status" value="1"/>
</dbReference>
<keyword evidence="6 11" id="KW-0460">Magnesium</keyword>
<evidence type="ECO:0000256" key="10">
    <source>
        <dbReference type="ARBA" id="ARBA00025810"/>
    </source>
</evidence>
<comment type="cofactor">
    <cofactor evidence="11">
        <name>Mg(2+)</name>
        <dbReference type="ChEBI" id="CHEBI:18420"/>
    </cofactor>
</comment>
<feature type="binding site" evidence="11">
    <location>
        <position position="120"/>
    </location>
    <ligand>
        <name>FMN</name>
        <dbReference type="ChEBI" id="CHEBI:58210"/>
    </ligand>
</feature>
<proteinExistence type="inferred from homology"/>
<dbReference type="Pfam" id="PF01070">
    <property type="entry name" value="FMN_dh"/>
    <property type="match status" value="1"/>
</dbReference>
<dbReference type="InterPro" id="IPR011179">
    <property type="entry name" value="IPdP_isomerase"/>
</dbReference>
<accession>A0ABX0J0V8</accession>
<evidence type="ECO:0000256" key="4">
    <source>
        <dbReference type="ARBA" id="ARBA00022643"/>
    </source>
</evidence>
<dbReference type="SUPFAM" id="SSF51395">
    <property type="entry name" value="FMN-linked oxidoreductases"/>
    <property type="match status" value="1"/>
</dbReference>
<keyword evidence="9 11" id="KW-0413">Isomerase</keyword>
<dbReference type="EMBL" id="JAAOIW010000001">
    <property type="protein sequence ID" value="NHN28744.1"/>
    <property type="molecule type" value="Genomic_DNA"/>
</dbReference>
<keyword evidence="14" id="KW-1185">Reference proteome</keyword>
<protein>
    <recommendedName>
        <fullName evidence="11">Isopentenyl-diphosphate delta-isomerase</fullName>
        <shortName evidence="11">IPP isomerase</shortName>
        <ecNumber evidence="11">5.3.3.2</ecNumber>
    </recommendedName>
    <alternativeName>
        <fullName evidence="11">Isopentenyl diphosphate:dimethylallyl diphosphate isomerase</fullName>
    </alternativeName>
    <alternativeName>
        <fullName evidence="11">Isopentenyl pyrophosphate isomerase</fullName>
    </alternativeName>
    <alternativeName>
        <fullName evidence="11">Type 2 isopentenyl diphosphate isomerase</fullName>
        <shortName evidence="11">IDI-2</shortName>
    </alternativeName>
</protein>
<evidence type="ECO:0000256" key="5">
    <source>
        <dbReference type="ARBA" id="ARBA00022723"/>
    </source>
</evidence>
<feature type="binding site" evidence="11">
    <location>
        <begin position="5"/>
        <end position="6"/>
    </location>
    <ligand>
        <name>substrate</name>
    </ligand>
</feature>
<feature type="binding site" evidence="11">
    <location>
        <position position="182"/>
    </location>
    <ligand>
        <name>FMN</name>
        <dbReference type="ChEBI" id="CHEBI:58210"/>
    </ligand>
</feature>
<keyword evidence="5 11" id="KW-0479">Metal-binding</keyword>
<feature type="binding site" evidence="11">
    <location>
        <position position="212"/>
    </location>
    <ligand>
        <name>FMN</name>
        <dbReference type="ChEBI" id="CHEBI:58210"/>
    </ligand>
</feature>
<dbReference type="RefSeq" id="WP_166145762.1">
    <property type="nucleotide sequence ID" value="NZ_JAAOIW010000001.1"/>
</dbReference>
<comment type="subunit">
    <text evidence="10 11">Homooctamer. Dimer of tetramers.</text>
</comment>
<comment type="caution">
    <text evidence="13">The sequence shown here is derived from an EMBL/GenBank/DDBJ whole genome shotgun (WGS) entry which is preliminary data.</text>
</comment>
<dbReference type="InterPro" id="IPR013785">
    <property type="entry name" value="Aldolase_TIM"/>
</dbReference>
<feature type="binding site" evidence="11">
    <location>
        <begin position="270"/>
        <end position="272"/>
    </location>
    <ligand>
        <name>FMN</name>
        <dbReference type="ChEBI" id="CHEBI:58210"/>
    </ligand>
</feature>
<dbReference type="HAMAP" id="MF_00354">
    <property type="entry name" value="Idi_2"/>
    <property type="match status" value="1"/>
</dbReference>
<feature type="domain" description="FMN-dependent dehydrogenase" evidence="12">
    <location>
        <begin position="165"/>
        <end position="332"/>
    </location>
</feature>
<dbReference type="InterPro" id="IPR000262">
    <property type="entry name" value="FMN-dep_DH"/>
</dbReference>
<dbReference type="PANTHER" id="PTHR43665">
    <property type="entry name" value="ISOPENTENYL-DIPHOSPHATE DELTA-ISOMERASE"/>
    <property type="match status" value="1"/>
</dbReference>
<dbReference type="SMART" id="SM01240">
    <property type="entry name" value="IMPDH"/>
    <property type="match status" value="1"/>
</dbReference>
<evidence type="ECO:0000256" key="2">
    <source>
        <dbReference type="ARBA" id="ARBA00022490"/>
    </source>
</evidence>
<evidence type="ECO:0000256" key="6">
    <source>
        <dbReference type="ARBA" id="ARBA00022842"/>
    </source>
</evidence>
<organism evidence="13 14">
    <name type="scientific">Paenibacillus agricola</name>
    <dbReference type="NCBI Taxonomy" id="2716264"/>
    <lineage>
        <taxon>Bacteria</taxon>
        <taxon>Bacillati</taxon>
        <taxon>Bacillota</taxon>
        <taxon>Bacilli</taxon>
        <taxon>Bacillales</taxon>
        <taxon>Paenibacillaceae</taxon>
        <taxon>Paenibacillus</taxon>
    </lineage>
</organism>
<reference evidence="13" key="1">
    <citation type="submission" date="2020-03" db="EMBL/GenBank/DDBJ databases">
        <title>Draft sequencing of Paenibacilllus sp. S3N08.</title>
        <authorList>
            <person name="Kim D.-U."/>
        </authorList>
    </citation>
    <scope>NUCLEOTIDE SEQUENCE</scope>
    <source>
        <strain evidence="13">S3N08</strain>
    </source>
</reference>
<feature type="binding site" evidence="11">
    <location>
        <position position="91"/>
    </location>
    <ligand>
        <name>FMN</name>
        <dbReference type="ChEBI" id="CHEBI:58210"/>
    </ligand>
</feature>
<keyword evidence="8 11" id="KW-0414">Isoprene biosynthesis</keyword>
<comment type="catalytic activity">
    <reaction evidence="11">
        <text>isopentenyl diphosphate = dimethylallyl diphosphate</text>
        <dbReference type="Rhea" id="RHEA:23284"/>
        <dbReference type="ChEBI" id="CHEBI:57623"/>
        <dbReference type="ChEBI" id="CHEBI:128769"/>
        <dbReference type="EC" id="5.3.3.2"/>
    </reaction>
</comment>
<comment type="cofactor">
    <cofactor evidence="11">
        <name>NADPH</name>
        <dbReference type="ChEBI" id="CHEBI:57783"/>
    </cofactor>
</comment>
<keyword evidence="7 11" id="KW-0521">NADP</keyword>
<feature type="binding site" evidence="11">
    <location>
        <begin position="291"/>
        <end position="292"/>
    </location>
    <ligand>
        <name>FMN</name>
        <dbReference type="ChEBI" id="CHEBI:58210"/>
    </ligand>
</feature>
<keyword evidence="2 11" id="KW-0963">Cytoplasm</keyword>
<evidence type="ECO:0000256" key="8">
    <source>
        <dbReference type="ARBA" id="ARBA00023229"/>
    </source>
</evidence>
<sequence length="365" mass="39055">MRIPRKLEHVHHALQLGQSGDQGFSDIKLIPNCLPETSLRLISLHTQIGELKLSSPIVINAMTGGAAETEEINRELAIAARECGLAMAVGSQMSAIKNKEVAPSYQIVRKINPKGIIFGNLGSEATLEQAELAAEMIQADGLQIHLNVMQELIMPEGDRDFTGMLERIHIIVQHLQIPVIVKEVGFGMSREGAAALMQAGVTVIDVGGFGGTNFAAIENARRDVQMNWLNDWGCKTSIALLEVMDAIPIRSANSKAISSDLKLAIIGSGGIRGSLEACKALTLGASAVGVAGAFLRVLREQGTAALLVHIDEMHQQLKLLMTALGASTIEKLWNTPIVITGDTAAWCGARGIDSTSYAKRTGFHK</sequence>
<comment type="similarity">
    <text evidence="11">Belongs to the IPP isomerase type 2 family.</text>
</comment>
<comment type="subcellular location">
    <subcellularLocation>
        <location evidence="11">Cytoplasm</location>
    </subcellularLocation>
</comment>
<evidence type="ECO:0000259" key="12">
    <source>
        <dbReference type="Pfam" id="PF01070"/>
    </source>
</evidence>
<gene>
    <name evidence="11" type="primary">fni</name>
    <name evidence="13" type="ORF">G9U52_02730</name>
</gene>
<evidence type="ECO:0000313" key="14">
    <source>
        <dbReference type="Proteomes" id="UP001165962"/>
    </source>
</evidence>
<evidence type="ECO:0000313" key="13">
    <source>
        <dbReference type="EMBL" id="NHN28744.1"/>
    </source>
</evidence>
<dbReference type="PIRSF" id="PIRSF003314">
    <property type="entry name" value="IPP_isomerase"/>
    <property type="match status" value="1"/>
</dbReference>
<feature type="binding site" evidence="11">
    <location>
        <begin position="61"/>
        <end position="63"/>
    </location>
    <ligand>
        <name>FMN</name>
        <dbReference type="ChEBI" id="CHEBI:58210"/>
    </ligand>
</feature>